<dbReference type="AlphaFoldDB" id="A0A7I8LIV6"/>
<proteinExistence type="predicted"/>
<gene>
    <name evidence="1" type="ORF">SI8410_16020294</name>
</gene>
<name>A0A7I8LIV6_SPIIN</name>
<sequence>MGFRGIPPARRSHLKQLHAILASSPASSSSSLLAAFSASSSAGNGPRLTRGIASTSCRLDGGGWFDKVKGVFTGKKDADSPKQSFSLIDFANQMDTARKLGSLKQYVVGRCSETTISVEFEKQSAILRYLGTIDPTGENLQSTQKQDAAKHCNCTVKEVENTLARYTWAKDAQKKVEKLKEEGKPMPRSFTELQKLMGSTPLDLARANLEKGGQLGRNSPCPCGSNKKYKRCCGKGKFAA</sequence>
<dbReference type="PANTHER" id="PTHR36750:SF1">
    <property type="entry name" value="SEC-C MOTIF PROTEIN"/>
    <property type="match status" value="1"/>
</dbReference>
<keyword evidence="2" id="KW-1185">Reference proteome</keyword>
<dbReference type="Gene3D" id="3.10.450.50">
    <property type="match status" value="1"/>
</dbReference>
<reference evidence="1" key="1">
    <citation type="submission" date="2020-02" db="EMBL/GenBank/DDBJ databases">
        <authorList>
            <person name="Scholz U."/>
            <person name="Mascher M."/>
            <person name="Fiebig A."/>
        </authorList>
    </citation>
    <scope>NUCLEOTIDE SEQUENCE</scope>
</reference>
<dbReference type="SUPFAM" id="SSF103642">
    <property type="entry name" value="Sec-C motif"/>
    <property type="match status" value="1"/>
</dbReference>
<protein>
    <submittedName>
        <fullName evidence="1">Uncharacterized protein</fullName>
    </submittedName>
</protein>
<dbReference type="PANTHER" id="PTHR36750">
    <property type="entry name" value="SEC-C MOTIF PROTEIN"/>
    <property type="match status" value="1"/>
</dbReference>
<accession>A0A7I8LIV6</accession>
<dbReference type="Pfam" id="PF02810">
    <property type="entry name" value="SEC-C"/>
    <property type="match status" value="1"/>
</dbReference>
<evidence type="ECO:0000313" key="1">
    <source>
        <dbReference type="EMBL" id="CAA7409616.1"/>
    </source>
</evidence>
<dbReference type="InterPro" id="IPR004027">
    <property type="entry name" value="SEC_C_motif"/>
</dbReference>
<organism evidence="1 2">
    <name type="scientific">Spirodela intermedia</name>
    <name type="common">Intermediate duckweed</name>
    <dbReference type="NCBI Taxonomy" id="51605"/>
    <lineage>
        <taxon>Eukaryota</taxon>
        <taxon>Viridiplantae</taxon>
        <taxon>Streptophyta</taxon>
        <taxon>Embryophyta</taxon>
        <taxon>Tracheophyta</taxon>
        <taxon>Spermatophyta</taxon>
        <taxon>Magnoliopsida</taxon>
        <taxon>Liliopsida</taxon>
        <taxon>Araceae</taxon>
        <taxon>Lemnoideae</taxon>
        <taxon>Spirodela</taxon>
    </lineage>
</organism>
<dbReference type="Proteomes" id="UP000663760">
    <property type="component" value="Chromosome 16"/>
</dbReference>
<dbReference type="OrthoDB" id="432970at2759"/>
<dbReference type="EMBL" id="LR746279">
    <property type="protein sequence ID" value="CAA7409616.1"/>
    <property type="molecule type" value="Genomic_DNA"/>
</dbReference>
<evidence type="ECO:0000313" key="2">
    <source>
        <dbReference type="Proteomes" id="UP000663760"/>
    </source>
</evidence>